<keyword evidence="3" id="KW-1133">Transmembrane helix</keyword>
<keyword evidence="3" id="KW-0472">Membrane</keyword>
<reference evidence="4 5" key="1">
    <citation type="submission" date="2017-08" db="EMBL/GenBank/DDBJ databases">
        <title>Mechanisms for carbon and nitrogen cycling indicate functional differentiation within the Candidate Phyla Radiation.</title>
        <authorList>
            <person name="Danczak R.E."/>
            <person name="Johnston M.D."/>
            <person name="Kenah C."/>
            <person name="Slattery M."/>
            <person name="Wrighton K.C."/>
            <person name="Wilkins M.J."/>
        </authorList>
    </citation>
    <scope>NUCLEOTIDE SEQUENCE [LARGE SCALE GENOMIC DNA]</scope>
    <source>
        <strain evidence="4">Gr01-1014_85</strain>
    </source>
</reference>
<dbReference type="InterPro" id="IPR005754">
    <property type="entry name" value="Sortase"/>
</dbReference>
<feature type="compositionally biased region" description="Low complexity" evidence="2">
    <location>
        <begin position="74"/>
        <end position="98"/>
    </location>
</feature>
<protein>
    <submittedName>
        <fullName evidence="4">Sortase A</fullName>
    </submittedName>
</protein>
<dbReference type="NCBIfam" id="TIGR01076">
    <property type="entry name" value="sortase_fam"/>
    <property type="match status" value="1"/>
</dbReference>
<dbReference type="Gene3D" id="2.40.260.10">
    <property type="entry name" value="Sortase"/>
    <property type="match status" value="1"/>
</dbReference>
<evidence type="ECO:0000256" key="2">
    <source>
        <dbReference type="SAM" id="MobiDB-lite"/>
    </source>
</evidence>
<feature type="region of interest" description="Disordered" evidence="2">
    <location>
        <begin position="69"/>
        <end position="107"/>
    </location>
</feature>
<dbReference type="EMBL" id="VMFD01000021">
    <property type="protein sequence ID" value="TSC65947.1"/>
    <property type="molecule type" value="Genomic_DNA"/>
</dbReference>
<accession>A0A554JC37</accession>
<dbReference type="GO" id="GO:0016787">
    <property type="term" value="F:hydrolase activity"/>
    <property type="evidence" value="ECO:0007669"/>
    <property type="project" value="UniProtKB-KW"/>
</dbReference>
<keyword evidence="3" id="KW-0812">Transmembrane</keyword>
<comment type="caution">
    <text evidence="4">The sequence shown here is derived from an EMBL/GenBank/DDBJ whole genome shotgun (WGS) entry which is preliminary data.</text>
</comment>
<evidence type="ECO:0000256" key="3">
    <source>
        <dbReference type="SAM" id="Phobius"/>
    </source>
</evidence>
<evidence type="ECO:0000313" key="5">
    <source>
        <dbReference type="Proteomes" id="UP000316253"/>
    </source>
</evidence>
<sequence>MCEFDSLLRHQIMFTPPFSFLSRLTQALYVVIFIFVVINFPALSVWLSYQVKQWRAPIARTKLPTVQPIKSATNQNPVSPNPFSSPFSSPQTSPQTTPEATLNSTGSTSLVGYDDRLSLALSRYQLKLDSLADNQLMLPTLGQTWPIQINVEPGADLETALMQALESGVARYPGSGLPNQIGNTFILGHSSNYWWSAGRYRTTFTLLPQLIVGDPIIIKYEQQLYYYRVKHKQVIAPDKLEVLAPTKTPTLTLMTCYPIGSTKSRLIIVADLVRPINLSQTQPSSPLTALTKDRLLAPR</sequence>
<organism evidence="4 5">
    <name type="scientific">Candidatus Berkelbacteria bacterium Gr01-1014_85</name>
    <dbReference type="NCBI Taxonomy" id="2017150"/>
    <lineage>
        <taxon>Bacteria</taxon>
        <taxon>Candidatus Berkelbacteria</taxon>
    </lineage>
</organism>
<proteinExistence type="predicted"/>
<name>A0A554JC37_9BACT</name>
<dbReference type="InterPro" id="IPR023365">
    <property type="entry name" value="Sortase_dom-sf"/>
</dbReference>
<evidence type="ECO:0000256" key="1">
    <source>
        <dbReference type="ARBA" id="ARBA00022801"/>
    </source>
</evidence>
<dbReference type="Proteomes" id="UP000316253">
    <property type="component" value="Unassembled WGS sequence"/>
</dbReference>
<dbReference type="SUPFAM" id="SSF63817">
    <property type="entry name" value="Sortase"/>
    <property type="match status" value="1"/>
</dbReference>
<gene>
    <name evidence="4" type="ORF">CEO22_283</name>
</gene>
<dbReference type="Pfam" id="PF04203">
    <property type="entry name" value="Sortase"/>
    <property type="match status" value="1"/>
</dbReference>
<dbReference type="AlphaFoldDB" id="A0A554JC37"/>
<evidence type="ECO:0000313" key="4">
    <source>
        <dbReference type="EMBL" id="TSC65947.1"/>
    </source>
</evidence>
<keyword evidence="1" id="KW-0378">Hydrolase</keyword>
<feature type="transmembrane region" description="Helical" evidence="3">
    <location>
        <begin position="27"/>
        <end position="49"/>
    </location>
</feature>